<evidence type="ECO:0000313" key="4">
    <source>
        <dbReference type="Proteomes" id="UP000196640"/>
    </source>
</evidence>
<feature type="compositionally biased region" description="Basic and acidic residues" evidence="1">
    <location>
        <begin position="166"/>
        <end position="177"/>
    </location>
</feature>
<dbReference type="RefSeq" id="WP_143412824.1">
    <property type="nucleotide sequence ID" value="NZ_JFGS01000004.1"/>
</dbReference>
<proteinExistence type="predicted"/>
<dbReference type="Gene3D" id="3.30.1150.10">
    <property type="match status" value="1"/>
</dbReference>
<accession>A0A212AYB2</accession>
<dbReference type="STRING" id="366616.CG51_16635"/>
<comment type="caution">
    <text evidence="3">The sequence shown here is derived from an EMBL/GenBank/DDBJ whole genome shotgun (WGS) entry which is preliminary data.</text>
</comment>
<gene>
    <name evidence="3" type="ORF">CDV52_00505</name>
</gene>
<dbReference type="Proteomes" id="UP000196640">
    <property type="component" value="Unassembled WGS sequence"/>
</dbReference>
<protein>
    <recommendedName>
        <fullName evidence="5">Energy transducer TonB</fullName>
    </recommendedName>
</protein>
<dbReference type="OrthoDB" id="7161229at2"/>
<evidence type="ECO:0000256" key="2">
    <source>
        <dbReference type="SAM" id="SignalP"/>
    </source>
</evidence>
<evidence type="ECO:0000256" key="1">
    <source>
        <dbReference type="SAM" id="MobiDB-lite"/>
    </source>
</evidence>
<dbReference type="EMBL" id="NIPX01000001">
    <property type="protein sequence ID" value="OWJ86477.1"/>
    <property type="molecule type" value="Genomic_DNA"/>
</dbReference>
<keyword evidence="2" id="KW-0732">Signal</keyword>
<reference evidence="3 4" key="1">
    <citation type="submission" date="2016-11" db="EMBL/GenBank/DDBJ databases">
        <title>Comparison of Traditional DNA-DNA Hybridization with In Silico Genomic Analysis.</title>
        <authorList>
            <person name="Nicholson A.C."/>
            <person name="Sammons S."/>
            <person name="Humrighouse B.W."/>
            <person name="Graziano J."/>
            <person name="Lasker B."/>
            <person name="Whitney A.M."/>
            <person name="Mcquiston J.R."/>
        </authorList>
    </citation>
    <scope>NUCLEOTIDE SEQUENCE [LARGE SCALE GENOMIC DNA]</scope>
    <source>
        <strain evidence="3 4">H2381</strain>
    </source>
</reference>
<dbReference type="SUPFAM" id="SSF74653">
    <property type="entry name" value="TolA/TonB C-terminal domain"/>
    <property type="match status" value="1"/>
</dbReference>
<organism evidence="3 4">
    <name type="scientific">Haematobacter missouriensis</name>
    <dbReference type="NCBI Taxonomy" id="366616"/>
    <lineage>
        <taxon>Bacteria</taxon>
        <taxon>Pseudomonadati</taxon>
        <taxon>Pseudomonadota</taxon>
        <taxon>Alphaproteobacteria</taxon>
        <taxon>Rhodobacterales</taxon>
        <taxon>Paracoccaceae</taxon>
        <taxon>Haematobacter</taxon>
    </lineage>
</organism>
<sequence>MRRSALLLATAMLASPVGAQGISPGAAIAMGQAALEQGKVAAEAAKNAAKKFEEITEKGQDFPSEAECLSVLQSAANATRLVVNIMPFSSVQTLEDERGPVLRYRLLLNGEKHVGQVYCQGSKLTGEQAEWVNGSTLSDNSPASTIDAAMGVFALSYLRGDFGSKSTEEGRGVEDKGALSNSPPPESAPPASSSRPLTSGEKDAVRVAVQSCWSAGSLSSEAQRVIVTVGVNMTQSGTPEGGSIRMIGYEGGSEGAARQAFEAARRAILRCGSKGLPLPEGGYEQWRSLQFVFTSENMRLK</sequence>
<feature type="signal peptide" evidence="2">
    <location>
        <begin position="1"/>
        <end position="19"/>
    </location>
</feature>
<evidence type="ECO:0008006" key="5">
    <source>
        <dbReference type="Google" id="ProtNLM"/>
    </source>
</evidence>
<feature type="chain" id="PRO_5012939515" description="Energy transducer TonB" evidence="2">
    <location>
        <begin position="20"/>
        <end position="301"/>
    </location>
</feature>
<feature type="region of interest" description="Disordered" evidence="1">
    <location>
        <begin position="165"/>
        <end position="200"/>
    </location>
</feature>
<dbReference type="AlphaFoldDB" id="A0A212AYB2"/>
<name>A0A212AYB2_9RHOB</name>
<evidence type="ECO:0000313" key="3">
    <source>
        <dbReference type="EMBL" id="OWJ86477.1"/>
    </source>
</evidence>